<feature type="region of interest" description="Disordered" evidence="1">
    <location>
        <begin position="1"/>
        <end position="90"/>
    </location>
</feature>
<feature type="region of interest" description="Disordered" evidence="1">
    <location>
        <begin position="184"/>
        <end position="208"/>
    </location>
</feature>
<dbReference type="OrthoDB" id="2272461at2759"/>
<keyword evidence="3" id="KW-1185">Reference proteome</keyword>
<organism evidence="2 3">
    <name type="scientific">Hesseltinella vesiculosa</name>
    <dbReference type="NCBI Taxonomy" id="101127"/>
    <lineage>
        <taxon>Eukaryota</taxon>
        <taxon>Fungi</taxon>
        <taxon>Fungi incertae sedis</taxon>
        <taxon>Mucoromycota</taxon>
        <taxon>Mucoromycotina</taxon>
        <taxon>Mucoromycetes</taxon>
        <taxon>Mucorales</taxon>
        <taxon>Cunninghamellaceae</taxon>
        <taxon>Hesseltinella</taxon>
    </lineage>
</organism>
<sequence length="598" mass="65040">MVSDSPPNKEDHIMDAEVSTKDHRSPTPQEAASDAPEPHASVSDTASPSTSDAPAAEPATESTTESTTEPATAPTAAPAPATTQPSDMTSIDCTVLSPTLHDVLSDPSMVRLYQDVKEIRMRRSPQATSVLFYAMCQAFGEDVTFLKVPNMNKIMFRQQSGIFAVNLNGQSAALDMEQMDALVLQQQQHQHQQESSSHGSGPSSSDQSTLAVAAAAAANLFAISDSQQLLQAALSSVGTHGNGAFSHMEDLKRKRAEDKKPKRPSPRAKDFAVRRHDIFHDIFKTGNEELMHHAHSVSEDVKLILLGRDSETRLAQLSPLHRFSELANLAAHYDSDFAPKNAGVYYNYEYFQLYAAFRDFEKERSAQQATKFQQDQQNPATTISSKPFGATRNMLVQCRSEIERTLVNTNWEAIRRRLTIGERIHQMCAVFGRGFLLLSRHVSGRKLLHNFNSQEWADFMRDLELPQSQPMIQQACDKLSVQRLLSATSPAQNNAVPSLPPMASASSSASTAAPVALNDLSQAPQQSRSATYSSSPAPSNEANDSSASDMNVDASPDATQGASHQGPSEPKPPSQKVTKGADKGDAPSAKKQRLENAS</sequence>
<feature type="compositionally biased region" description="Basic and acidic residues" evidence="1">
    <location>
        <begin position="247"/>
        <end position="260"/>
    </location>
</feature>
<name>A0A1X2GLD0_9FUNG</name>
<comment type="caution">
    <text evidence="2">The sequence shown here is derived from an EMBL/GenBank/DDBJ whole genome shotgun (WGS) entry which is preliminary data.</text>
</comment>
<gene>
    <name evidence="2" type="ORF">DM01DRAFT_1345000</name>
</gene>
<evidence type="ECO:0000256" key="1">
    <source>
        <dbReference type="SAM" id="MobiDB-lite"/>
    </source>
</evidence>
<feature type="region of interest" description="Disordered" evidence="1">
    <location>
        <begin position="522"/>
        <end position="598"/>
    </location>
</feature>
<feature type="region of interest" description="Disordered" evidence="1">
    <location>
        <begin position="243"/>
        <end position="268"/>
    </location>
</feature>
<evidence type="ECO:0000313" key="2">
    <source>
        <dbReference type="EMBL" id="ORX56395.1"/>
    </source>
</evidence>
<dbReference type="GO" id="GO:0045944">
    <property type="term" value="P:positive regulation of transcription by RNA polymerase II"/>
    <property type="evidence" value="ECO:0007669"/>
    <property type="project" value="TreeGrafter"/>
</dbReference>
<feature type="compositionally biased region" description="Basic and acidic residues" evidence="1">
    <location>
        <begin position="7"/>
        <end position="25"/>
    </location>
</feature>
<feature type="compositionally biased region" description="Low complexity" evidence="1">
    <location>
        <begin position="185"/>
        <end position="208"/>
    </location>
</feature>
<feature type="compositionally biased region" description="Polar residues" evidence="1">
    <location>
        <begin position="557"/>
        <end position="566"/>
    </location>
</feature>
<dbReference type="AlphaFoldDB" id="A0A1X2GLD0"/>
<dbReference type="InterPro" id="IPR051647">
    <property type="entry name" value="Mediator_comp_sub12"/>
</dbReference>
<accession>A0A1X2GLD0</accession>
<dbReference type="STRING" id="101127.A0A1X2GLD0"/>
<dbReference type="Proteomes" id="UP000242146">
    <property type="component" value="Unassembled WGS sequence"/>
</dbReference>
<dbReference type="PANTHER" id="PTHR46007">
    <property type="entry name" value="MEDIATOR OF RNA POLYMERASE II TRANSCRIPTION SUBUNIT 12"/>
    <property type="match status" value="1"/>
</dbReference>
<dbReference type="GO" id="GO:0003713">
    <property type="term" value="F:transcription coactivator activity"/>
    <property type="evidence" value="ECO:0007669"/>
    <property type="project" value="TreeGrafter"/>
</dbReference>
<dbReference type="GO" id="GO:0016592">
    <property type="term" value="C:mediator complex"/>
    <property type="evidence" value="ECO:0007669"/>
    <property type="project" value="TreeGrafter"/>
</dbReference>
<evidence type="ECO:0000313" key="3">
    <source>
        <dbReference type="Proteomes" id="UP000242146"/>
    </source>
</evidence>
<dbReference type="PANTHER" id="PTHR46007:SF8">
    <property type="entry name" value="C2H2-TYPE DOMAIN-CONTAINING PROTEIN"/>
    <property type="match status" value="1"/>
</dbReference>
<dbReference type="EMBL" id="MCGT01000010">
    <property type="protein sequence ID" value="ORX56395.1"/>
    <property type="molecule type" value="Genomic_DNA"/>
</dbReference>
<proteinExistence type="predicted"/>
<protein>
    <submittedName>
        <fullName evidence="2">Uncharacterized protein</fullName>
    </submittedName>
</protein>
<feature type="compositionally biased region" description="Low complexity" evidence="1">
    <location>
        <begin position="43"/>
        <end position="83"/>
    </location>
</feature>
<feature type="compositionally biased region" description="Polar residues" evidence="1">
    <location>
        <begin position="522"/>
        <end position="549"/>
    </location>
</feature>
<reference evidence="2 3" key="1">
    <citation type="submission" date="2016-07" db="EMBL/GenBank/DDBJ databases">
        <title>Pervasive Adenine N6-methylation of Active Genes in Fungi.</title>
        <authorList>
            <consortium name="DOE Joint Genome Institute"/>
            <person name="Mondo S.J."/>
            <person name="Dannebaum R.O."/>
            <person name="Kuo R.C."/>
            <person name="Labutti K."/>
            <person name="Haridas S."/>
            <person name="Kuo A."/>
            <person name="Salamov A."/>
            <person name="Ahrendt S.R."/>
            <person name="Lipzen A."/>
            <person name="Sullivan W."/>
            <person name="Andreopoulos W.B."/>
            <person name="Clum A."/>
            <person name="Lindquist E."/>
            <person name="Daum C."/>
            <person name="Ramamoorthy G.K."/>
            <person name="Gryganskyi A."/>
            <person name="Culley D."/>
            <person name="Magnuson J.K."/>
            <person name="James T.Y."/>
            <person name="O'Malley M.A."/>
            <person name="Stajich J.E."/>
            <person name="Spatafora J.W."/>
            <person name="Visel A."/>
            <person name="Grigoriev I.V."/>
        </authorList>
    </citation>
    <scope>NUCLEOTIDE SEQUENCE [LARGE SCALE GENOMIC DNA]</scope>
    <source>
        <strain evidence="2 3">NRRL 3301</strain>
    </source>
</reference>